<dbReference type="InterPro" id="IPR036508">
    <property type="entry name" value="Chitin-bd_dom_sf"/>
</dbReference>
<dbReference type="RefSeq" id="XP_033359707.1">
    <property type="nucleotide sequence ID" value="XM_033503816.1"/>
</dbReference>
<evidence type="ECO:0000313" key="10">
    <source>
        <dbReference type="RefSeq" id="XP_033359707.1"/>
    </source>
</evidence>
<feature type="chain" id="PRO_5026753413" evidence="7">
    <location>
        <begin position="20"/>
        <end position="249"/>
    </location>
</feature>
<dbReference type="GeneID" id="117238697"/>
<dbReference type="Pfam" id="PF01607">
    <property type="entry name" value="CBM_14"/>
    <property type="match status" value="2"/>
</dbReference>
<name>A0A6J3L380_9HYME</name>
<dbReference type="GO" id="GO:0005576">
    <property type="term" value="C:extracellular region"/>
    <property type="evidence" value="ECO:0007669"/>
    <property type="project" value="InterPro"/>
</dbReference>
<dbReference type="PANTHER" id="PTHR23301:SF0">
    <property type="entry name" value="CHITIN-BINDING TYPE-2 DOMAIN-CONTAINING PROTEIN-RELATED"/>
    <property type="match status" value="1"/>
</dbReference>
<evidence type="ECO:0000313" key="9">
    <source>
        <dbReference type="Proteomes" id="UP000504631"/>
    </source>
</evidence>
<dbReference type="InterPro" id="IPR002557">
    <property type="entry name" value="Chitin-bd_dom"/>
</dbReference>
<evidence type="ECO:0000256" key="1">
    <source>
        <dbReference type="ARBA" id="ARBA00022669"/>
    </source>
</evidence>
<feature type="region of interest" description="Disordered" evidence="6">
    <location>
        <begin position="212"/>
        <end position="249"/>
    </location>
</feature>
<dbReference type="InterPro" id="IPR051940">
    <property type="entry name" value="Chitin_bind-dev_reg"/>
</dbReference>
<dbReference type="AlphaFoldDB" id="A0A6J3L380"/>
<evidence type="ECO:0000256" key="5">
    <source>
        <dbReference type="ARBA" id="ARBA00023180"/>
    </source>
</evidence>
<dbReference type="KEGG" id="bvk:117238697"/>
<evidence type="ECO:0000256" key="6">
    <source>
        <dbReference type="SAM" id="MobiDB-lite"/>
    </source>
</evidence>
<dbReference type="Proteomes" id="UP000504631">
    <property type="component" value="Unplaced"/>
</dbReference>
<feature type="domain" description="Chitin-binding type-2" evidence="8">
    <location>
        <begin position="22"/>
        <end position="80"/>
    </location>
</feature>
<evidence type="ECO:0000256" key="2">
    <source>
        <dbReference type="ARBA" id="ARBA00022729"/>
    </source>
</evidence>
<accession>A0A6J3L380</accession>
<keyword evidence="2 7" id="KW-0732">Signal</keyword>
<gene>
    <name evidence="10" type="primary">LOC117238697</name>
</gene>
<feature type="compositionally biased region" description="Low complexity" evidence="6">
    <location>
        <begin position="85"/>
        <end position="102"/>
    </location>
</feature>
<feature type="domain" description="Chitin-binding type-2" evidence="8">
    <location>
        <begin position="155"/>
        <end position="215"/>
    </location>
</feature>
<keyword evidence="1" id="KW-0147">Chitin-binding</keyword>
<evidence type="ECO:0000256" key="4">
    <source>
        <dbReference type="ARBA" id="ARBA00023157"/>
    </source>
</evidence>
<dbReference type="SMART" id="SM00494">
    <property type="entry name" value="ChtBD2"/>
    <property type="match status" value="2"/>
</dbReference>
<feature type="region of interest" description="Disordered" evidence="6">
    <location>
        <begin position="82"/>
        <end position="102"/>
    </location>
</feature>
<keyword evidence="5" id="KW-0325">Glycoprotein</keyword>
<evidence type="ECO:0000256" key="3">
    <source>
        <dbReference type="ARBA" id="ARBA00022737"/>
    </source>
</evidence>
<feature type="signal peptide" evidence="7">
    <location>
        <begin position="1"/>
        <end position="19"/>
    </location>
</feature>
<evidence type="ECO:0000256" key="7">
    <source>
        <dbReference type="SAM" id="SignalP"/>
    </source>
</evidence>
<evidence type="ECO:0000259" key="8">
    <source>
        <dbReference type="PROSITE" id="PS50940"/>
    </source>
</evidence>
<organism evidence="9 10">
    <name type="scientific">Bombus vosnesenskii</name>
    <dbReference type="NCBI Taxonomy" id="207650"/>
    <lineage>
        <taxon>Eukaryota</taxon>
        <taxon>Metazoa</taxon>
        <taxon>Ecdysozoa</taxon>
        <taxon>Arthropoda</taxon>
        <taxon>Hexapoda</taxon>
        <taxon>Insecta</taxon>
        <taxon>Pterygota</taxon>
        <taxon>Neoptera</taxon>
        <taxon>Endopterygota</taxon>
        <taxon>Hymenoptera</taxon>
        <taxon>Apocrita</taxon>
        <taxon>Aculeata</taxon>
        <taxon>Apoidea</taxon>
        <taxon>Anthophila</taxon>
        <taxon>Apidae</taxon>
        <taxon>Bombus</taxon>
        <taxon>Pyrobombus</taxon>
    </lineage>
</organism>
<dbReference type="PROSITE" id="PS50940">
    <property type="entry name" value="CHIT_BIND_II"/>
    <property type="match status" value="2"/>
</dbReference>
<dbReference type="PANTHER" id="PTHR23301">
    <property type="entry name" value="CHITIN BINDING PERITROPHIN-A"/>
    <property type="match status" value="1"/>
</dbReference>
<dbReference type="SUPFAM" id="SSF57625">
    <property type="entry name" value="Invertebrate chitin-binding proteins"/>
    <property type="match status" value="2"/>
</dbReference>
<keyword evidence="3" id="KW-0677">Repeat</keyword>
<reference evidence="10" key="1">
    <citation type="submission" date="2025-08" db="UniProtKB">
        <authorList>
            <consortium name="RefSeq"/>
        </authorList>
    </citation>
    <scope>IDENTIFICATION</scope>
    <source>
        <tissue evidence="10">Muscle</tissue>
    </source>
</reference>
<protein>
    <submittedName>
        <fullName evidence="10">Uncharacterized protein LOC117238697</fullName>
    </submittedName>
</protein>
<dbReference type="Gene3D" id="2.170.140.10">
    <property type="entry name" value="Chitin binding domain"/>
    <property type="match status" value="2"/>
</dbReference>
<keyword evidence="9" id="KW-1185">Reference proteome</keyword>
<proteinExistence type="predicted"/>
<keyword evidence="4" id="KW-1015">Disulfide bond</keyword>
<sequence>MKAIFVVALTALLVAFASTVPPPECGSGQHDIFLPNPDDCSTFYLCDRGEPLLMQCNEGLEFNPKLRVCDWPKQTVRCKRLVSKPSSPADSPAPSAATVTASPDVAPEEVTVHVQNDTDLKNMQSNTELCKEKMKAIFVVTLATLLVAFASATPPPECPNEEEEDVALFPNPDDCSTYYSCIRETPVLMQCNEGLEFNPELRVCDWPKKNASCKHRPSRPPHSTHSPATKPPTTGIPEDSTRLPTVSIQ</sequence>
<dbReference type="GO" id="GO:0008061">
    <property type="term" value="F:chitin binding"/>
    <property type="evidence" value="ECO:0007669"/>
    <property type="project" value="UniProtKB-KW"/>
</dbReference>